<dbReference type="KEGG" id="osn:115215940"/>
<evidence type="ECO:0000256" key="1">
    <source>
        <dbReference type="SAM" id="Coils"/>
    </source>
</evidence>
<dbReference type="PANTHER" id="PTHR22367:SF2">
    <property type="entry name" value="COILED-COIL DOMAIN-CONTAINING PROTEIN 14"/>
    <property type="match status" value="1"/>
</dbReference>
<protein>
    <submittedName>
        <fullName evidence="4">Uncharacterized protein LOC115215940 isoform X1</fullName>
    </submittedName>
</protein>
<accession>A0A6P7SSE4</accession>
<gene>
    <name evidence="4" type="primary">LOC115215940</name>
</gene>
<feature type="region of interest" description="Disordered" evidence="2">
    <location>
        <begin position="34"/>
        <end position="65"/>
    </location>
</feature>
<evidence type="ECO:0000313" key="3">
    <source>
        <dbReference type="Proteomes" id="UP000515154"/>
    </source>
</evidence>
<dbReference type="GO" id="GO:0034451">
    <property type="term" value="C:centriolar satellite"/>
    <property type="evidence" value="ECO:0007669"/>
    <property type="project" value="TreeGrafter"/>
</dbReference>
<name>A0A6P7SSE4_9MOLL</name>
<keyword evidence="3" id="KW-1185">Reference proteome</keyword>
<reference evidence="4" key="1">
    <citation type="submission" date="2025-08" db="UniProtKB">
        <authorList>
            <consortium name="RefSeq"/>
        </authorList>
    </citation>
    <scope>IDENTIFICATION</scope>
</reference>
<proteinExistence type="predicted"/>
<dbReference type="PANTHER" id="PTHR22367">
    <property type="entry name" value="COILED-COIL DOMAIN-CONTAINING PROTEIN 14"/>
    <property type="match status" value="1"/>
</dbReference>
<evidence type="ECO:0000313" key="4">
    <source>
        <dbReference type="RefSeq" id="XP_029641164.1"/>
    </source>
</evidence>
<dbReference type="GO" id="GO:0071539">
    <property type="term" value="P:protein localization to centrosome"/>
    <property type="evidence" value="ECO:0007669"/>
    <property type="project" value="TreeGrafter"/>
</dbReference>
<dbReference type="InterPro" id="IPR029343">
    <property type="entry name" value="CCDC14"/>
</dbReference>
<dbReference type="Proteomes" id="UP000515154">
    <property type="component" value="Linkage group LG9"/>
</dbReference>
<feature type="coiled-coil region" evidence="1">
    <location>
        <begin position="615"/>
        <end position="664"/>
    </location>
</feature>
<feature type="compositionally biased region" description="Basic and acidic residues" evidence="2">
    <location>
        <begin position="918"/>
        <end position="936"/>
    </location>
</feature>
<feature type="compositionally biased region" description="Basic and acidic residues" evidence="2">
    <location>
        <begin position="49"/>
        <end position="62"/>
    </location>
</feature>
<feature type="compositionally biased region" description="Polar residues" evidence="2">
    <location>
        <begin position="818"/>
        <end position="845"/>
    </location>
</feature>
<evidence type="ECO:0000256" key="2">
    <source>
        <dbReference type="SAM" id="MobiDB-lite"/>
    </source>
</evidence>
<dbReference type="Pfam" id="PF15254">
    <property type="entry name" value="CCDC14"/>
    <property type="match status" value="1"/>
</dbReference>
<organism evidence="3 4">
    <name type="scientific">Octopus sinensis</name>
    <name type="common">East Asian common octopus</name>
    <dbReference type="NCBI Taxonomy" id="2607531"/>
    <lineage>
        <taxon>Eukaryota</taxon>
        <taxon>Metazoa</taxon>
        <taxon>Spiralia</taxon>
        <taxon>Lophotrochozoa</taxon>
        <taxon>Mollusca</taxon>
        <taxon>Cephalopoda</taxon>
        <taxon>Coleoidea</taxon>
        <taxon>Octopodiformes</taxon>
        <taxon>Octopoda</taxon>
        <taxon>Incirrata</taxon>
        <taxon>Octopodidae</taxon>
        <taxon>Octopus</taxon>
    </lineage>
</organism>
<feature type="compositionally biased region" description="Polar residues" evidence="2">
    <location>
        <begin position="39"/>
        <end position="48"/>
    </location>
</feature>
<feature type="region of interest" description="Disordered" evidence="2">
    <location>
        <begin position="915"/>
        <end position="943"/>
    </location>
</feature>
<keyword evidence="1" id="KW-0175">Coiled coil</keyword>
<dbReference type="AlphaFoldDB" id="A0A6P7SSE4"/>
<feature type="region of interest" description="Disordered" evidence="2">
    <location>
        <begin position="859"/>
        <end position="893"/>
    </location>
</feature>
<feature type="compositionally biased region" description="Polar residues" evidence="2">
    <location>
        <begin position="872"/>
        <end position="888"/>
    </location>
</feature>
<sequence length="1083" mass="121702">MCEITLDLKHRRIIYSSSWFRYYTMSPVIQQGIRRQTRKQLNPTTGVSRSHDANQKNKEMTPKPKRKVMLAGKRKLVGSTTDSSGTTEHTYRSASPRLINRIETQKPTSKAEPLRYVGHPIKTSVPFNRMLSTSTPDPEKCLTTANWTDCDAINDGLASNTQSKPLLPVRQKSKKLTQTNKARVTSVTAKQCKTDQILRKQKSPTNITNNAIQQKKRTHSEVVENPQTSLGIRVSSSSPSYGNAYSFSVHQVNKMSPKLDTANNQSAFDPVVPSSKHEWKVTANTSSNATKVSNSVNQCITSSNAQKPVLETIPLVVPLISTESDAPNLDSRQVPSCPKEQPTYYPPNLLNYKLPDYPAKSTNTAETQHQVPIQDPFQLISERPIFLDKTVQTSQSKEEFFTDTIKTKRQSSAPVSTSNHQITSPVSSHFFTPINSSQGSMTNVRVSFEEPVRDNNVPGYSAQLNQPKTVPSCSNNLISGNSNPAEKSLKGFQANNRNGFNDNASPPEYTLGTATKTHQPMPGINCKENPYTYGCSSNGYDIHLQWQSVEALAGAKTLKFIINELKETCKSTNHREIIRMVNQLEDLVNTLPQLQDTFDLQTEFCLALQPLRTENNRLHKSLRMLAEEKAQVEKKMEEDHRREILELQLQLLTLEKHVDEEKLQNQLQMHHHEHVIKDLKNEQEYLVKDLGKRDNSQLNMRLKNWEENQMLSKTIQEVKDQLAKNAHNLDVSEKKNHILQLTVEQRDREISNLHGVLHSVRKAMKDVLENIDPLSGNTSGTDTLGRFFKLFCHETDPECSSSMLSACSTSRRMLAESQKVSSNVDTGKENSSNVTPKRSASEQSIDQRLQDLLRTMTSTSNSVMDPAGSANALANSPKRNQPEDNSVNGFELPHCPVFESREQINQQNRLYNYQTEAEDSRALKDNDQQSKPDRDNVSCLSSKLEHSFDSQNKMEISNVSRASITDYFQKYPRAKASNGLVGADSKSISNYEAERAQPFSVALNNIVTSSPVKEVCCDSDEKHKNDNTNNYHNIDDEDAISNLSQYTINTDSSLNADILNFRNGLASLDADIAQLEQSIKESK</sequence>
<feature type="region of interest" description="Disordered" evidence="2">
    <location>
        <begin position="817"/>
        <end position="845"/>
    </location>
</feature>
<dbReference type="RefSeq" id="XP_029641164.1">
    <property type="nucleotide sequence ID" value="XM_029785304.2"/>
</dbReference>